<dbReference type="EMBL" id="LT882676">
    <property type="protein sequence ID" value="SMY19251.1"/>
    <property type="molecule type" value="Genomic_DNA"/>
</dbReference>
<dbReference type="PANTHER" id="PTHR42060:SF1">
    <property type="entry name" value="NHL REPEAT-CONTAINING PROTEIN"/>
    <property type="match status" value="1"/>
</dbReference>
<dbReference type="Gene3D" id="2.120.10.30">
    <property type="entry name" value="TolB, C-terminal domain"/>
    <property type="match status" value="1"/>
</dbReference>
<dbReference type="AlphaFoldDB" id="A0A1Y6L9Q0"/>
<gene>
    <name evidence="2" type="ORF">ZT1A5_G686</name>
</gene>
<evidence type="ECO:0000313" key="3">
    <source>
        <dbReference type="Proteomes" id="UP000215453"/>
    </source>
</evidence>
<proteinExistence type="predicted"/>
<protein>
    <recommendedName>
        <fullName evidence="4">SMP-30/Gluconolactonase/LRE-like region domain-containing protein</fullName>
    </recommendedName>
</protein>
<evidence type="ECO:0008006" key="4">
    <source>
        <dbReference type="Google" id="ProtNLM"/>
    </source>
</evidence>
<reference evidence="2 3" key="1">
    <citation type="submission" date="2016-10" db="EMBL/GenBank/DDBJ databases">
        <authorList>
            <person name="Varghese N."/>
        </authorList>
    </citation>
    <scope>NUCLEOTIDE SEQUENCE [LARGE SCALE GENOMIC DNA]</scope>
</reference>
<accession>A0A1Y6L9Q0</accession>
<evidence type="ECO:0000256" key="1">
    <source>
        <dbReference type="SAM" id="SignalP"/>
    </source>
</evidence>
<name>A0A1Y6L9Q0_ZYMTR</name>
<dbReference type="InterPro" id="IPR052998">
    <property type="entry name" value="Hetero-Diels-Alderase-like"/>
</dbReference>
<feature type="chain" id="PRO_5013006512" description="SMP-30/Gluconolactonase/LRE-like region domain-containing protein" evidence="1">
    <location>
        <begin position="19"/>
        <end position="343"/>
    </location>
</feature>
<dbReference type="InterPro" id="IPR011042">
    <property type="entry name" value="6-blade_b-propeller_TolB-like"/>
</dbReference>
<dbReference type="Proteomes" id="UP000215453">
    <property type="component" value="Chromosome 1"/>
</dbReference>
<evidence type="ECO:0000313" key="2">
    <source>
        <dbReference type="EMBL" id="SMY19251.1"/>
    </source>
</evidence>
<dbReference type="SUPFAM" id="SSF63829">
    <property type="entry name" value="Calcium-dependent phosphotriesterase"/>
    <property type="match status" value="1"/>
</dbReference>
<organism evidence="2 3">
    <name type="scientific">Zymoseptoria tritici ST99CH_1A5</name>
    <dbReference type="NCBI Taxonomy" id="1276529"/>
    <lineage>
        <taxon>Eukaryota</taxon>
        <taxon>Fungi</taxon>
        <taxon>Dikarya</taxon>
        <taxon>Ascomycota</taxon>
        <taxon>Pezizomycotina</taxon>
        <taxon>Dothideomycetes</taxon>
        <taxon>Dothideomycetidae</taxon>
        <taxon>Mycosphaerellales</taxon>
        <taxon>Mycosphaerellaceae</taxon>
        <taxon>Zymoseptoria</taxon>
    </lineage>
</organism>
<sequence>MKLPHFAPLASMWATTLAVQPCAKTDNQKVSTVYHFPNGSWVENLAIRSNGKILVTLLSSPEVWQIDPANPGSAELIYRFPHALSALGIAEVYPDVFAVAIGNISLSAMASEPGSYSAWSIDLSRRKHGKDDKQVTKITDLSQAAFLNGMSILPGKPSSVLLADSAQGLIHQLDTKSGAWKVWLDDAALKPNASVPIKSGINGLKAYNGHVYFTNTFSRPCIARLPINRAGDPSGPVETIVGNPTFGVNIGDHADDIAHHSHGNIWLATDLSNSIVKVSPGGNASVEDSGTNDPIVAGVTALAFARTSRDRGTLYATTNGGFAYPVGRRVGGEVLAIPAVGKS</sequence>
<dbReference type="PANTHER" id="PTHR42060">
    <property type="entry name" value="NHL REPEAT-CONTAINING PROTEIN-RELATED"/>
    <property type="match status" value="1"/>
</dbReference>
<feature type="signal peptide" evidence="1">
    <location>
        <begin position="1"/>
        <end position="18"/>
    </location>
</feature>
<keyword evidence="1" id="KW-0732">Signal</keyword>